<protein>
    <recommendedName>
        <fullName evidence="1">Mandelate racemase/muconate lactonizing enzyme C-terminal domain-containing protein</fullName>
    </recommendedName>
</protein>
<name>A0A382XD31_9ZZZZ</name>
<dbReference type="InterPro" id="IPR013342">
    <property type="entry name" value="Mandelate_racemase_C"/>
</dbReference>
<feature type="non-terminal residue" evidence="2">
    <location>
        <position position="1"/>
    </location>
</feature>
<dbReference type="SMART" id="SM00922">
    <property type="entry name" value="MR_MLE"/>
    <property type="match status" value="1"/>
</dbReference>
<evidence type="ECO:0000259" key="1">
    <source>
        <dbReference type="SMART" id="SM00922"/>
    </source>
</evidence>
<evidence type="ECO:0000313" key="2">
    <source>
        <dbReference type="EMBL" id="SVD69086.1"/>
    </source>
</evidence>
<gene>
    <name evidence="2" type="ORF">METZ01_LOCUS421940</name>
</gene>
<dbReference type="SUPFAM" id="SSF51604">
    <property type="entry name" value="Enolase C-terminal domain-like"/>
    <property type="match status" value="1"/>
</dbReference>
<accession>A0A382XD31</accession>
<organism evidence="2">
    <name type="scientific">marine metagenome</name>
    <dbReference type="NCBI Taxonomy" id="408172"/>
    <lineage>
        <taxon>unclassified sequences</taxon>
        <taxon>metagenomes</taxon>
        <taxon>ecological metagenomes</taxon>
    </lineage>
</organism>
<sequence length="271" mass="29817">PAADWARQCSDAHKAGYTSAKLKARSWQDVRGAVEAILKVVPEYFHLDFDYNGTLDNAANAVAHLKAMEAYPQVAMIESPIPQGDVAGSKQIRQRINKAVAMHYGSPPILTTLAEDVADGFVVSGGAKNIAEQTAIADAANKPYWLQLVGTGITTTWAAHLGAVHKAAKWPAITCMNIWKEQLIQDKIVLRGGYHQVLDKPGLGIELDEKTIKKLTVDYHWIDKVRHVYRYSRASGEVVYMGASKEDLQRVYPAAALPVCERGSVTLPYEY</sequence>
<dbReference type="InterPro" id="IPR034593">
    <property type="entry name" value="DgoD-like"/>
</dbReference>
<dbReference type="PANTHER" id="PTHR48080">
    <property type="entry name" value="D-GALACTONATE DEHYDRATASE-RELATED"/>
    <property type="match status" value="1"/>
</dbReference>
<reference evidence="2" key="1">
    <citation type="submission" date="2018-05" db="EMBL/GenBank/DDBJ databases">
        <authorList>
            <person name="Lanie J.A."/>
            <person name="Ng W.-L."/>
            <person name="Kazmierczak K.M."/>
            <person name="Andrzejewski T.M."/>
            <person name="Davidsen T.M."/>
            <person name="Wayne K.J."/>
            <person name="Tettelin H."/>
            <person name="Glass J.I."/>
            <person name="Rusch D."/>
            <person name="Podicherti R."/>
            <person name="Tsui H.-C.T."/>
            <person name="Winkler M.E."/>
        </authorList>
    </citation>
    <scope>NUCLEOTIDE SEQUENCE</scope>
</reference>
<dbReference type="EMBL" id="UINC01166890">
    <property type="protein sequence ID" value="SVD69086.1"/>
    <property type="molecule type" value="Genomic_DNA"/>
</dbReference>
<dbReference type="InterPro" id="IPR036849">
    <property type="entry name" value="Enolase-like_C_sf"/>
</dbReference>
<dbReference type="AlphaFoldDB" id="A0A382XD31"/>
<feature type="domain" description="Mandelate racemase/muconate lactonizing enzyme C-terminal" evidence="1">
    <location>
        <begin position="2"/>
        <end position="99"/>
    </location>
</feature>
<dbReference type="Gene3D" id="3.20.20.120">
    <property type="entry name" value="Enolase-like C-terminal domain"/>
    <property type="match status" value="1"/>
</dbReference>
<proteinExistence type="predicted"/>
<feature type="non-terminal residue" evidence="2">
    <location>
        <position position="271"/>
    </location>
</feature>
<dbReference type="Pfam" id="PF13378">
    <property type="entry name" value="MR_MLE_C"/>
    <property type="match status" value="1"/>
</dbReference>
<dbReference type="InterPro" id="IPR029065">
    <property type="entry name" value="Enolase_C-like"/>
</dbReference>